<evidence type="ECO:0000259" key="2">
    <source>
        <dbReference type="Pfam" id="PF08325"/>
    </source>
</evidence>
<proteinExistence type="predicted"/>
<evidence type="ECO:0000313" key="3">
    <source>
        <dbReference type="EMBL" id="QHT01766.1"/>
    </source>
</evidence>
<feature type="domain" description="WLM" evidence="2">
    <location>
        <begin position="96"/>
        <end position="184"/>
    </location>
</feature>
<dbReference type="AlphaFoldDB" id="A0A6C0CAL9"/>
<name>A0A6C0CAL9_9ZZZZ</name>
<keyword evidence="1" id="KW-0812">Transmembrane</keyword>
<protein>
    <recommendedName>
        <fullName evidence="2">WLM domain-containing protein</fullName>
    </recommendedName>
</protein>
<evidence type="ECO:0000256" key="1">
    <source>
        <dbReference type="SAM" id="Phobius"/>
    </source>
</evidence>
<organism evidence="3">
    <name type="scientific">viral metagenome</name>
    <dbReference type="NCBI Taxonomy" id="1070528"/>
    <lineage>
        <taxon>unclassified sequences</taxon>
        <taxon>metagenomes</taxon>
        <taxon>organismal metagenomes</taxon>
    </lineage>
</organism>
<keyword evidence="1" id="KW-1133">Transmembrane helix</keyword>
<feature type="transmembrane region" description="Helical" evidence="1">
    <location>
        <begin position="9"/>
        <end position="27"/>
    </location>
</feature>
<dbReference type="InterPro" id="IPR013536">
    <property type="entry name" value="WLM_dom"/>
</dbReference>
<keyword evidence="1" id="KW-0472">Membrane</keyword>
<dbReference type="EMBL" id="MN739380">
    <property type="protein sequence ID" value="QHT01766.1"/>
    <property type="molecule type" value="Genomic_DNA"/>
</dbReference>
<reference evidence="3" key="1">
    <citation type="journal article" date="2020" name="Nature">
        <title>Giant virus diversity and host interactions through global metagenomics.</title>
        <authorList>
            <person name="Schulz F."/>
            <person name="Roux S."/>
            <person name="Paez-Espino D."/>
            <person name="Jungbluth S."/>
            <person name="Walsh D.A."/>
            <person name="Denef V.J."/>
            <person name="McMahon K.D."/>
            <person name="Konstantinidis K.T."/>
            <person name="Eloe-Fadrosh E.A."/>
            <person name="Kyrpides N.C."/>
            <person name="Woyke T."/>
        </authorList>
    </citation>
    <scope>NUCLEOTIDE SEQUENCE</scope>
    <source>
        <strain evidence="3">GVMAG-M-3300020523-10</strain>
    </source>
</reference>
<dbReference type="Gene3D" id="3.30.2010.10">
    <property type="entry name" value="Metalloproteases ('zincins'), catalytic domain"/>
    <property type="match status" value="1"/>
</dbReference>
<accession>A0A6C0CAL9</accession>
<dbReference type="Pfam" id="PF08325">
    <property type="entry name" value="WLM"/>
    <property type="match status" value="1"/>
</dbReference>
<sequence length="201" mass="23124">MSSLFSNNILNLLLIIFIIIIAIKLYINSDSFNLRCIISDINGSTYCVRDRNKIQLSANKLAQVNINLNKLVNHLAKKYPNQGNVKRLIKGYNPQKIYETLPTSEFTAYSENKGEKLAFCLDTEKNSQGRLIDINTLMYVALHEVSHIATKSVGHNDEFWENFKFIITEAKEINIYNPIDYKKNPARYCGMNISDNPYYDV</sequence>